<evidence type="ECO:0000259" key="4">
    <source>
        <dbReference type="Pfam" id="PF00234"/>
    </source>
</evidence>
<dbReference type="InterPro" id="IPR016140">
    <property type="entry name" value="Bifunc_inhib/LTP/seed_store"/>
</dbReference>
<organism evidence="5 6">
    <name type="scientific">Cinchona calisaya</name>
    <dbReference type="NCBI Taxonomy" id="153742"/>
    <lineage>
        <taxon>Eukaryota</taxon>
        <taxon>Viridiplantae</taxon>
        <taxon>Streptophyta</taxon>
        <taxon>Embryophyta</taxon>
        <taxon>Tracheophyta</taxon>
        <taxon>Spermatophyta</taxon>
        <taxon>Magnoliopsida</taxon>
        <taxon>eudicotyledons</taxon>
        <taxon>Gunneridae</taxon>
        <taxon>Pentapetalae</taxon>
        <taxon>asterids</taxon>
        <taxon>lamiids</taxon>
        <taxon>Gentianales</taxon>
        <taxon>Rubiaceae</taxon>
        <taxon>Cinchonoideae</taxon>
        <taxon>Cinchoneae</taxon>
        <taxon>Cinchona</taxon>
    </lineage>
</organism>
<sequence length="97" mass="10813">MMKFSGFAVWYCLVILSLLCLGRIEETEAVTCNAAELSPCLPAIVNGSPPTEQCCQKAREHESCICTYMKDPQFGKYFESPNARKIVQACGLNWPKC</sequence>
<dbReference type="PANTHER" id="PTHR33214:SF69">
    <property type="entry name" value="BIFUNCTIONAL INHIBITOR_LIPID-TRANSFER PROTEIN_SEED STORAGE 2S ALBUMIN SUPERFAMILY PROTEIN"/>
    <property type="match status" value="1"/>
</dbReference>
<evidence type="ECO:0000256" key="2">
    <source>
        <dbReference type="ARBA" id="ARBA00023121"/>
    </source>
</evidence>
<protein>
    <recommendedName>
        <fullName evidence="4">Bifunctional inhibitor/plant lipid transfer protein/seed storage helical domain-containing protein</fullName>
    </recommendedName>
</protein>
<evidence type="ECO:0000313" key="5">
    <source>
        <dbReference type="EMBL" id="KAL3521353.1"/>
    </source>
</evidence>
<keyword evidence="2" id="KW-0446">Lipid-binding</keyword>
<dbReference type="Gene3D" id="1.10.110.10">
    <property type="entry name" value="Plant lipid-transfer and hydrophobic proteins"/>
    <property type="match status" value="1"/>
</dbReference>
<dbReference type="SUPFAM" id="SSF47699">
    <property type="entry name" value="Bifunctional inhibitor/lipid-transfer protein/seed storage 2S albumin"/>
    <property type="match status" value="1"/>
</dbReference>
<name>A0ABD2ZQ14_9GENT</name>
<reference evidence="5 6" key="1">
    <citation type="submission" date="2024-11" db="EMBL/GenBank/DDBJ databases">
        <title>A near-complete genome assembly of Cinchona calisaya.</title>
        <authorList>
            <person name="Lian D.C."/>
            <person name="Zhao X.W."/>
            <person name="Wei L."/>
        </authorList>
    </citation>
    <scope>NUCLEOTIDE SEQUENCE [LARGE SCALE GENOMIC DNA]</scope>
    <source>
        <tissue evidence="5">Nenye</tissue>
    </source>
</reference>
<dbReference type="GO" id="GO:0008289">
    <property type="term" value="F:lipid binding"/>
    <property type="evidence" value="ECO:0007669"/>
    <property type="project" value="UniProtKB-KW"/>
</dbReference>
<evidence type="ECO:0000313" key="6">
    <source>
        <dbReference type="Proteomes" id="UP001630127"/>
    </source>
</evidence>
<dbReference type="Proteomes" id="UP001630127">
    <property type="component" value="Unassembled WGS sequence"/>
</dbReference>
<feature type="chain" id="PRO_5044823465" description="Bifunctional inhibitor/plant lipid transfer protein/seed storage helical domain-containing protein" evidence="3">
    <location>
        <begin position="30"/>
        <end position="97"/>
    </location>
</feature>
<accession>A0ABD2ZQ14</accession>
<evidence type="ECO:0000256" key="1">
    <source>
        <dbReference type="ARBA" id="ARBA00022448"/>
    </source>
</evidence>
<dbReference type="CDD" id="cd01959">
    <property type="entry name" value="nsLTP2"/>
    <property type="match status" value="1"/>
</dbReference>
<dbReference type="InterPro" id="IPR033872">
    <property type="entry name" value="nsLTP2"/>
</dbReference>
<proteinExistence type="predicted"/>
<evidence type="ECO:0000256" key="3">
    <source>
        <dbReference type="SAM" id="SignalP"/>
    </source>
</evidence>
<dbReference type="PANTHER" id="PTHR33214">
    <property type="entry name" value="BIFUNCTIONAL INHIBITOR/LIPID-TRANSFER PROTEIN/SEED STORAGE 2S ALBUMIN SUPERFAMILY PROTEIN"/>
    <property type="match status" value="1"/>
</dbReference>
<dbReference type="Pfam" id="PF00234">
    <property type="entry name" value="Tryp_alpha_amyl"/>
    <property type="match status" value="1"/>
</dbReference>
<feature type="domain" description="Bifunctional inhibitor/plant lipid transfer protein/seed storage helical" evidence="4">
    <location>
        <begin position="34"/>
        <end position="97"/>
    </location>
</feature>
<keyword evidence="6" id="KW-1185">Reference proteome</keyword>
<feature type="signal peptide" evidence="3">
    <location>
        <begin position="1"/>
        <end position="29"/>
    </location>
</feature>
<comment type="caution">
    <text evidence="5">The sequence shown here is derived from an EMBL/GenBank/DDBJ whole genome shotgun (WGS) entry which is preliminary data.</text>
</comment>
<dbReference type="AlphaFoldDB" id="A0ABD2ZQ14"/>
<keyword evidence="3" id="KW-0732">Signal</keyword>
<keyword evidence="1" id="KW-0813">Transport</keyword>
<dbReference type="InterPro" id="IPR036312">
    <property type="entry name" value="Bifun_inhib/LTP/seed_sf"/>
</dbReference>
<dbReference type="EMBL" id="JBJUIK010000008">
    <property type="protein sequence ID" value="KAL3521353.1"/>
    <property type="molecule type" value="Genomic_DNA"/>
</dbReference>
<gene>
    <name evidence="5" type="ORF">ACH5RR_019502</name>
</gene>